<evidence type="ECO:0000313" key="2">
    <source>
        <dbReference type="Proteomes" id="UP000648257"/>
    </source>
</evidence>
<protein>
    <recommendedName>
        <fullName evidence="3">TIGR04255 family protein</fullName>
    </recommendedName>
</protein>
<accession>A0ABR6X8H3</accession>
<sequence>MSLLWPKSLHIGLFPGHIWLQNRRINVEHPFTMEPLRVEQQILDVLTELIHAHKDQIDLKSRVTFSVSDRFAAIVQLPWKEQLFRQEEVRNFAQICFEKQHQVIDEDWLMHAEFARYGNAGLAYAFRQVWLGQLQALCEQQQLIFERIMPMTARVYFGNQPRVRSGKQLIVLSEPSRISSIVLNGREMVGLDVEPVSQSFESSVVRLVKRTYALHEDSRQINCWAVDNDSQKRTWTAIKQALPELTIQTLNRQFQIVPHQ</sequence>
<gene>
    <name evidence="1" type="ORF">H8K52_18020</name>
</gene>
<keyword evidence="2" id="KW-1185">Reference proteome</keyword>
<organism evidence="1 2">
    <name type="scientific">Undibacterium seohonense</name>
    <dbReference type="NCBI Taxonomy" id="1344950"/>
    <lineage>
        <taxon>Bacteria</taxon>
        <taxon>Pseudomonadati</taxon>
        <taxon>Pseudomonadota</taxon>
        <taxon>Betaproteobacteria</taxon>
        <taxon>Burkholderiales</taxon>
        <taxon>Oxalobacteraceae</taxon>
        <taxon>Undibacterium</taxon>
    </lineage>
</organism>
<evidence type="ECO:0000313" key="1">
    <source>
        <dbReference type="EMBL" id="MBC3809240.1"/>
    </source>
</evidence>
<proteinExistence type="predicted"/>
<dbReference type="Proteomes" id="UP000648257">
    <property type="component" value="Unassembled WGS sequence"/>
</dbReference>
<reference evidence="1 2" key="1">
    <citation type="submission" date="2020-08" db="EMBL/GenBank/DDBJ databases">
        <title>Novel species isolated from subtropical streams in China.</title>
        <authorList>
            <person name="Lu H."/>
        </authorList>
    </citation>
    <scope>NUCLEOTIDE SEQUENCE [LARGE SCALE GENOMIC DNA]</scope>
    <source>
        <strain evidence="1 2">KACC 16656</strain>
    </source>
</reference>
<comment type="caution">
    <text evidence="1">The sequence shown here is derived from an EMBL/GenBank/DDBJ whole genome shotgun (WGS) entry which is preliminary data.</text>
</comment>
<dbReference type="RefSeq" id="WP_186924300.1">
    <property type="nucleotide sequence ID" value="NZ_JACOFW010000028.1"/>
</dbReference>
<dbReference type="EMBL" id="JACOFW010000028">
    <property type="protein sequence ID" value="MBC3809240.1"/>
    <property type="molecule type" value="Genomic_DNA"/>
</dbReference>
<name>A0ABR6X8H3_9BURK</name>
<evidence type="ECO:0008006" key="3">
    <source>
        <dbReference type="Google" id="ProtNLM"/>
    </source>
</evidence>